<comment type="caution">
    <text evidence="4">The sequence shown here is derived from an EMBL/GenBank/DDBJ whole genome shotgun (WGS) entry which is preliminary data.</text>
</comment>
<evidence type="ECO:0000313" key="4">
    <source>
        <dbReference type="EMBL" id="KAK8836375.1"/>
    </source>
</evidence>
<dbReference type="SUPFAM" id="SSF52129">
    <property type="entry name" value="Caspase-like"/>
    <property type="match status" value="1"/>
</dbReference>
<protein>
    <recommendedName>
        <fullName evidence="3">Peptidase C14 caspase domain-containing protein</fullName>
    </recommendedName>
</protein>
<dbReference type="Gene3D" id="3.40.50.1460">
    <property type="match status" value="1"/>
</dbReference>
<proteinExistence type="inferred from homology"/>
<evidence type="ECO:0000256" key="2">
    <source>
        <dbReference type="SAM" id="Coils"/>
    </source>
</evidence>
<evidence type="ECO:0000313" key="5">
    <source>
        <dbReference type="Proteomes" id="UP001470230"/>
    </source>
</evidence>
<organism evidence="4 5">
    <name type="scientific">Tritrichomonas musculus</name>
    <dbReference type="NCBI Taxonomy" id="1915356"/>
    <lineage>
        <taxon>Eukaryota</taxon>
        <taxon>Metamonada</taxon>
        <taxon>Parabasalia</taxon>
        <taxon>Tritrichomonadida</taxon>
        <taxon>Tritrichomonadidae</taxon>
        <taxon>Tritrichomonas</taxon>
    </lineage>
</organism>
<name>A0ABR2GT17_9EUKA</name>
<dbReference type="Pfam" id="PF00656">
    <property type="entry name" value="Peptidase_C14"/>
    <property type="match status" value="1"/>
</dbReference>
<sequence>MDIDRANEIMDDLKEKIELGLQDLKKKIKESNLKIKNSWNKSMDNLKVTFAKVKSSKIFKFNPFDPSSWEDSDNFEPENPPSATLTIETFEELRNHNTEELALKQLNELAIDLKSLDASQLTEAPRNCFILCNTYNKPQYKLGVGPLNDSITVAANHKRMGYTVYFLHNPTSDVFLKYLPIFLQKTTQHLTVFYTGHGANVKDLNNDEKDGLDEVIVFDENYITDDELAKIVRQNASGKAKVILLNDCCHSGTIWDLPTDIEKAKQFPANIICLSAANDDEQAKQGRRGFNDQGFFTFLLFKEVRTNKAVNPRDIQSKITNLLVSYNQRVVVTPTRPELLDQPLFPQD</sequence>
<feature type="domain" description="Peptidase C14 caspase" evidence="3">
    <location>
        <begin position="127"/>
        <end position="330"/>
    </location>
</feature>
<keyword evidence="5" id="KW-1185">Reference proteome</keyword>
<dbReference type="EMBL" id="JAPFFF010000066">
    <property type="protein sequence ID" value="KAK8836375.1"/>
    <property type="molecule type" value="Genomic_DNA"/>
</dbReference>
<dbReference type="Proteomes" id="UP001470230">
    <property type="component" value="Unassembled WGS sequence"/>
</dbReference>
<comment type="similarity">
    <text evidence="1">Belongs to the peptidase C14B family.</text>
</comment>
<accession>A0ABR2GT17</accession>
<keyword evidence="2" id="KW-0175">Coiled coil</keyword>
<evidence type="ECO:0000259" key="3">
    <source>
        <dbReference type="Pfam" id="PF00656"/>
    </source>
</evidence>
<feature type="coiled-coil region" evidence="2">
    <location>
        <begin position="3"/>
        <end position="34"/>
    </location>
</feature>
<dbReference type="PANTHER" id="PTHR48104">
    <property type="entry name" value="METACASPASE-4"/>
    <property type="match status" value="1"/>
</dbReference>
<dbReference type="InterPro" id="IPR050452">
    <property type="entry name" value="Metacaspase"/>
</dbReference>
<evidence type="ECO:0000256" key="1">
    <source>
        <dbReference type="ARBA" id="ARBA00009005"/>
    </source>
</evidence>
<gene>
    <name evidence="4" type="ORF">M9Y10_039718</name>
</gene>
<dbReference type="InterPro" id="IPR029030">
    <property type="entry name" value="Caspase-like_dom_sf"/>
</dbReference>
<dbReference type="InterPro" id="IPR011600">
    <property type="entry name" value="Pept_C14_caspase"/>
</dbReference>
<dbReference type="PANTHER" id="PTHR48104:SF30">
    <property type="entry name" value="METACASPASE-1"/>
    <property type="match status" value="1"/>
</dbReference>
<reference evidence="4 5" key="1">
    <citation type="submission" date="2024-04" db="EMBL/GenBank/DDBJ databases">
        <title>Tritrichomonas musculus Genome.</title>
        <authorList>
            <person name="Alves-Ferreira E."/>
            <person name="Grigg M."/>
            <person name="Lorenzi H."/>
            <person name="Galac M."/>
        </authorList>
    </citation>
    <scope>NUCLEOTIDE SEQUENCE [LARGE SCALE GENOMIC DNA]</scope>
    <source>
        <strain evidence="4 5">EAF2021</strain>
    </source>
</reference>